<feature type="compositionally biased region" description="Basic and acidic residues" evidence="1">
    <location>
        <begin position="1"/>
        <end position="13"/>
    </location>
</feature>
<keyword evidence="4" id="KW-1185">Reference proteome</keyword>
<dbReference type="InterPro" id="IPR018666">
    <property type="entry name" value="DUF2125"/>
</dbReference>
<evidence type="ECO:0000256" key="1">
    <source>
        <dbReference type="SAM" id="MobiDB-lite"/>
    </source>
</evidence>
<protein>
    <recommendedName>
        <fullName evidence="5">DUF2125 domain-containing protein</fullName>
    </recommendedName>
</protein>
<gene>
    <name evidence="3" type="ORF">SAMN02745172_01287</name>
</gene>
<organism evidence="3 4">
    <name type="scientific">Pseudoxanthobacter soli DSM 19599</name>
    <dbReference type="NCBI Taxonomy" id="1123029"/>
    <lineage>
        <taxon>Bacteria</taxon>
        <taxon>Pseudomonadati</taxon>
        <taxon>Pseudomonadota</taxon>
        <taxon>Alphaproteobacteria</taxon>
        <taxon>Hyphomicrobiales</taxon>
        <taxon>Segnochrobactraceae</taxon>
        <taxon>Pseudoxanthobacter</taxon>
    </lineage>
</organism>
<evidence type="ECO:0000313" key="3">
    <source>
        <dbReference type="EMBL" id="SHO63151.1"/>
    </source>
</evidence>
<dbReference type="Pfam" id="PF09898">
    <property type="entry name" value="DUF2125"/>
    <property type="match status" value="1"/>
</dbReference>
<name>A0A1M7ZE02_9HYPH</name>
<feature type="region of interest" description="Disordered" evidence="1">
    <location>
        <begin position="1"/>
        <end position="20"/>
    </location>
</feature>
<evidence type="ECO:0000256" key="2">
    <source>
        <dbReference type="SAM" id="Phobius"/>
    </source>
</evidence>
<evidence type="ECO:0008006" key="5">
    <source>
        <dbReference type="Google" id="ProtNLM"/>
    </source>
</evidence>
<dbReference type="Proteomes" id="UP000186406">
    <property type="component" value="Unassembled WGS sequence"/>
</dbReference>
<reference evidence="3 4" key="1">
    <citation type="submission" date="2016-12" db="EMBL/GenBank/DDBJ databases">
        <authorList>
            <person name="Song W.-J."/>
            <person name="Kurnit D.M."/>
        </authorList>
    </citation>
    <scope>NUCLEOTIDE SEQUENCE [LARGE SCALE GENOMIC DNA]</scope>
    <source>
        <strain evidence="3 4">DSM 19599</strain>
    </source>
</reference>
<dbReference type="RefSeq" id="WP_073626691.1">
    <property type="nucleotide sequence ID" value="NZ_FRXO01000002.1"/>
</dbReference>
<dbReference type="EMBL" id="FRXO01000002">
    <property type="protein sequence ID" value="SHO63151.1"/>
    <property type="molecule type" value="Genomic_DNA"/>
</dbReference>
<accession>A0A1M7ZE02</accession>
<keyword evidence="2" id="KW-0472">Membrane</keyword>
<keyword evidence="2" id="KW-1133">Transmembrane helix</keyword>
<dbReference type="OrthoDB" id="7169664at2"/>
<feature type="transmembrane region" description="Helical" evidence="2">
    <location>
        <begin position="30"/>
        <end position="51"/>
    </location>
</feature>
<proteinExistence type="predicted"/>
<keyword evidence="2" id="KW-0812">Transmembrane</keyword>
<dbReference type="STRING" id="1123029.SAMN02745172_01287"/>
<evidence type="ECO:0000313" key="4">
    <source>
        <dbReference type="Proteomes" id="UP000186406"/>
    </source>
</evidence>
<sequence length="356" mass="36397">MPESPAEHTDPGARDVPLSAPRRSGMKRKVIAAMAVLVVAVAAWSGFWWYAADALKRSADATLDAPVAADGIKLVCAPRTVGGYPFYLALDCGDAAITAPNLPPVALGHVSAAARVYDPERIVAEFSGPLEIGDPASPLVQAAWSLGRMSLHFDHGLLIQGALSIDEPTVTAPAFAAGPMKATLAELHVRNTPDDAGGTDVALTMSGVKPKAATAPFDLGIIFTVRDGGNALRGGGVAVPPEGLPVDLTRVGLRSGDAALEATGNLRIRPDGRLDGNVDVSLVNPEGLAAAIAAVDPRARGLAAPVVAAVSAFGQPGQTDGKPSRTLKITLDASRVMVGFIPVGRLPPIPIGTAPI</sequence>
<dbReference type="AlphaFoldDB" id="A0A1M7ZE02"/>